<dbReference type="HAMAP" id="MF_01486">
    <property type="entry name" value="RecC"/>
    <property type="match status" value="1"/>
</dbReference>
<dbReference type="PANTHER" id="PTHR30591:SF1">
    <property type="entry name" value="RECBCD ENZYME SUBUNIT RECC"/>
    <property type="match status" value="1"/>
</dbReference>
<gene>
    <name evidence="10 12" type="primary">recC</name>
    <name evidence="12" type="ORF">ACFSSE_13610</name>
</gene>
<evidence type="ECO:0000259" key="11">
    <source>
        <dbReference type="Pfam" id="PF17946"/>
    </source>
</evidence>
<feature type="domain" description="RecC C-terminal" evidence="11">
    <location>
        <begin position="777"/>
        <end position="989"/>
    </location>
</feature>
<dbReference type="InterPro" id="IPR011335">
    <property type="entry name" value="Restrct_endonuc-II-like"/>
</dbReference>
<keyword evidence="4 10" id="KW-0378">Hydrolase</keyword>
<comment type="miscellaneous">
    <text evidence="10">In the RecBCD complex, RecB has a slow 3'-5' helicase, an exonuclease activity and loads RecA onto ssDNA, RecD has a fast 5'-3' helicase activity, while RecC stimulates the ATPase and processivity of the RecB helicase and contributes to recognition of the Chi site.</text>
</comment>
<keyword evidence="9 10" id="KW-0234">DNA repair</keyword>
<evidence type="ECO:0000256" key="3">
    <source>
        <dbReference type="ARBA" id="ARBA00022763"/>
    </source>
</evidence>
<keyword evidence="13" id="KW-1185">Reference proteome</keyword>
<dbReference type="SUPFAM" id="SSF52980">
    <property type="entry name" value="Restriction endonuclease-like"/>
    <property type="match status" value="1"/>
</dbReference>
<accession>A0ABW5TW51</accession>
<keyword evidence="3 10" id="KW-0227">DNA damage</keyword>
<dbReference type="EMBL" id="JBHULV010000046">
    <property type="protein sequence ID" value="MFD2732740.1"/>
    <property type="molecule type" value="Genomic_DNA"/>
</dbReference>
<keyword evidence="6 10" id="KW-0269">Exonuclease</keyword>
<comment type="caution">
    <text evidence="12">The sequence shown here is derived from an EMBL/GenBank/DDBJ whole genome shotgun (WGS) entry which is preliminary data.</text>
</comment>
<evidence type="ECO:0000256" key="1">
    <source>
        <dbReference type="ARBA" id="ARBA00022722"/>
    </source>
</evidence>
<keyword evidence="7 10" id="KW-0067">ATP-binding</keyword>
<evidence type="ECO:0000256" key="5">
    <source>
        <dbReference type="ARBA" id="ARBA00022806"/>
    </source>
</evidence>
<evidence type="ECO:0000313" key="12">
    <source>
        <dbReference type="EMBL" id="MFD2732740.1"/>
    </source>
</evidence>
<keyword evidence="5 10" id="KW-0347">Helicase</keyword>
<dbReference type="Pfam" id="PF04257">
    <property type="entry name" value="Exonuc_V_gamma"/>
    <property type="match status" value="1"/>
</dbReference>
<proteinExistence type="inferred from homology"/>
<dbReference type="RefSeq" id="WP_379040311.1">
    <property type="nucleotide sequence ID" value="NZ_JBHSKW010000003.1"/>
</dbReference>
<protein>
    <recommendedName>
        <fullName evidence="10">RecBCD enzyme subunit RecC</fullName>
    </recommendedName>
    <alternativeName>
        <fullName evidence="10">Exonuclease V subunit RecC</fullName>
        <shortName evidence="10">ExoV subunit RecC</shortName>
    </alternativeName>
    <alternativeName>
        <fullName evidence="10">Helicase/nuclease RecBCD subunit RecC</fullName>
    </alternativeName>
</protein>
<keyword evidence="1 10" id="KW-0540">Nuclease</keyword>
<dbReference type="NCBIfam" id="TIGR01450">
    <property type="entry name" value="recC"/>
    <property type="match status" value="1"/>
</dbReference>
<dbReference type="SUPFAM" id="SSF52540">
    <property type="entry name" value="P-loop containing nucleoside triphosphate hydrolases"/>
    <property type="match status" value="2"/>
</dbReference>
<evidence type="ECO:0000256" key="9">
    <source>
        <dbReference type="ARBA" id="ARBA00023204"/>
    </source>
</evidence>
<keyword evidence="2 10" id="KW-0547">Nucleotide-binding</keyword>
<keyword evidence="8 10" id="KW-0238">DNA-binding</keyword>
<sequence length="1071" mass="124068">MALQLKVSNSLNILAKYFCEDLKSQKISVFQPYYLVTQTDGMNNWLKMQLADNLGIAANYRFLKPNDLINQIYAVLGGDFMQPLSAENQSWLLFKILAEKDFIKRFKHIADYYTEDNPDKDLKRMALAEKIADLFDQYQIYRPEMIRDWNTSTLQDLQKDDWQMYLWIKAKEISGDKMPDKTFVGNYIIDELKNPVSQKRLQNNMPAVFLFGLSVTTDFHMQIFHEVGKVIDISYYLLNPAPGLYWFEDLSEKQAFRLQRKGLLDHSDSNLGNNLLTSWGKVIQHTFAMLFKSDELINNYEEVAIREPKTDTLLHQIQSDIFYNLSDAERENISIENIKDGSLSIHSSYTPAREVEALYNFLVGLVDQKKEALSPRDIVVMVSDIDSYAPYIKAVFRNAPYQFYFSIADESYSSNDTIAAALIALMEMNSQNFKAEDVLQLLDFGYIRKRFGITDIALIRKVVDTANIRFGIDGEIADDSVYVSWNYGLEKIIYGICMSGDEEYFTDEHSLYPVDMVEGTAAQELIKFAHFVQVLIASITYRDRNRNISDWVKYVEKLLIDLVFDPGENADEDYAVLLKQLEKYNAINALLTDDLSYQLFSHSFLNSVQSSVRTGSFAGGGITFCSLIPMRSIPFKVVALLGLHFDKFPRKENQVNFNLMNKNPRKGDRNVKENDKHLFLETLLSAQDYLYISYIGQSAKDNSSIPPSALVDELIDYLQTKYTVNDELAKEIIVKHALHSFSLKNQQSGKINYLAVKDSAKHRFFLTQQKEVLTFNQIAVKDFINFFKNPFKAYFNKVLRIYYNNDDTLLTDTELFDINHLQSWRLKQNLLHLKPTKQVLLKDRLLKTGGLPLKNMANVVFEQTEEVVANIRYLYDGCIENEEEKTLAIDLDIDESRVKFSGKIDGIYGNKMVAIAWSKSETKYLLEAYLKYLLLQANGYTLELHYISAHKELIYKAVNINQAEAKTKLVELIELYIKGHEEIMVFYPDLKINPADIEKLNYYKFKKAVDDKLNNYNFPTNDFYALSKYKDGFFDEEYIKDDPEPIVLKKYKENFDKLISPLAQIFPNYFQ</sequence>
<name>A0ABW5TW51_9SPHI</name>
<comment type="similarity">
    <text evidence="10">Belongs to the RecC family.</text>
</comment>
<dbReference type="PIRSF" id="PIRSF000980">
    <property type="entry name" value="RecC"/>
    <property type="match status" value="1"/>
</dbReference>
<evidence type="ECO:0000256" key="6">
    <source>
        <dbReference type="ARBA" id="ARBA00022839"/>
    </source>
</evidence>
<dbReference type="Proteomes" id="UP001597546">
    <property type="component" value="Unassembled WGS sequence"/>
</dbReference>
<dbReference type="Gene3D" id="1.10.10.160">
    <property type="match status" value="1"/>
</dbReference>
<evidence type="ECO:0000256" key="8">
    <source>
        <dbReference type="ARBA" id="ARBA00023125"/>
    </source>
</evidence>
<dbReference type="Pfam" id="PF17946">
    <property type="entry name" value="RecC_C"/>
    <property type="match status" value="1"/>
</dbReference>
<comment type="subunit">
    <text evidence="10">Heterotrimer of RecB, RecC and RecD. All subunits contribute to DNA-binding.</text>
</comment>
<comment type="function">
    <text evidence="10">A helicase/nuclease that prepares dsDNA breaks (DSB) for recombinational DNA repair. Binds to DSBs and unwinds DNA via a highly rapid and processive ATP-dependent bidirectional helicase activity. Unwinds dsDNA until it encounters a Chi (crossover hotspot instigator) sequence from the 3' direction. Cuts ssDNA a few nucleotides 3' to the Chi site. The properties and activities of the enzyme are changed at Chi. The Chi-altered holoenzyme produces a long 3'-ssDNA overhang and facilitates RecA-binding to the ssDNA for homologous DNA recombination and repair. Holoenzyme degrades any linearized DNA that is unable to undergo homologous recombination. In the holoenzyme this subunit recognizes the wild-type Chi sequence, and when added to isolated RecB increases its ATP-dependent helicase processivity.</text>
</comment>
<evidence type="ECO:0000256" key="7">
    <source>
        <dbReference type="ARBA" id="ARBA00022840"/>
    </source>
</evidence>
<dbReference type="InterPro" id="IPR027417">
    <property type="entry name" value="P-loop_NTPase"/>
</dbReference>
<evidence type="ECO:0000256" key="10">
    <source>
        <dbReference type="HAMAP-Rule" id="MF_01486"/>
    </source>
</evidence>
<dbReference type="Gene3D" id="3.40.50.300">
    <property type="entry name" value="P-loop containing nucleotide triphosphate hydrolases"/>
    <property type="match status" value="2"/>
</dbReference>
<dbReference type="GO" id="GO:0008854">
    <property type="term" value="F:exodeoxyribonuclease V activity"/>
    <property type="evidence" value="ECO:0007669"/>
    <property type="project" value="UniProtKB-EC"/>
</dbReference>
<evidence type="ECO:0000313" key="13">
    <source>
        <dbReference type="Proteomes" id="UP001597546"/>
    </source>
</evidence>
<dbReference type="InterPro" id="IPR006697">
    <property type="entry name" value="RecC"/>
</dbReference>
<dbReference type="InterPro" id="IPR041500">
    <property type="entry name" value="RecC_C"/>
</dbReference>
<evidence type="ECO:0000256" key="2">
    <source>
        <dbReference type="ARBA" id="ARBA00022741"/>
    </source>
</evidence>
<dbReference type="Gene3D" id="1.10.10.990">
    <property type="match status" value="1"/>
</dbReference>
<evidence type="ECO:0000256" key="4">
    <source>
        <dbReference type="ARBA" id="ARBA00022801"/>
    </source>
</evidence>
<dbReference type="InterPro" id="IPR013986">
    <property type="entry name" value="DExx_box_DNA_helicase_dom_sf"/>
</dbReference>
<dbReference type="PANTHER" id="PTHR30591">
    <property type="entry name" value="RECBCD ENZYME SUBUNIT RECC"/>
    <property type="match status" value="1"/>
</dbReference>
<reference evidence="13" key="1">
    <citation type="journal article" date="2019" name="Int. J. Syst. Evol. Microbiol.">
        <title>The Global Catalogue of Microorganisms (GCM) 10K type strain sequencing project: providing services to taxonomists for standard genome sequencing and annotation.</title>
        <authorList>
            <consortium name="The Broad Institute Genomics Platform"/>
            <consortium name="The Broad Institute Genome Sequencing Center for Infectious Disease"/>
            <person name="Wu L."/>
            <person name="Ma J."/>
        </authorList>
    </citation>
    <scope>NUCLEOTIDE SEQUENCE [LARGE SCALE GENOMIC DNA]</scope>
    <source>
        <strain evidence="13">KCTC 42456</strain>
    </source>
</reference>
<organism evidence="12 13">
    <name type="scientific">Pedobacter alpinus</name>
    <dbReference type="NCBI Taxonomy" id="1590643"/>
    <lineage>
        <taxon>Bacteria</taxon>
        <taxon>Pseudomonadati</taxon>
        <taxon>Bacteroidota</taxon>
        <taxon>Sphingobacteriia</taxon>
        <taxon>Sphingobacteriales</taxon>
        <taxon>Sphingobacteriaceae</taxon>
        <taxon>Pedobacter</taxon>
    </lineage>
</organism>
<dbReference type="Gene3D" id="3.40.50.10930">
    <property type="match status" value="1"/>
</dbReference>